<accession>A0A6C0QZ70</accession>
<dbReference type="AlphaFoldDB" id="A0A6C0QZ70"/>
<dbReference type="Proteomes" id="UP000464330">
    <property type="component" value="Plasmid unnamed1"/>
</dbReference>
<gene>
    <name evidence="1" type="ORF">ERICV_05040</name>
</gene>
<evidence type="ECO:0000313" key="1">
    <source>
        <dbReference type="EMBL" id="QHZ54024.1"/>
    </source>
</evidence>
<dbReference type="EMBL" id="CP019718">
    <property type="protein sequence ID" value="QHZ54024.1"/>
    <property type="molecule type" value="Genomic_DNA"/>
</dbReference>
<keyword evidence="1" id="KW-0614">Plasmid</keyword>
<dbReference type="RefSeq" id="WP_172423966.1">
    <property type="nucleotide sequence ID" value="NZ_CP019718.1"/>
</dbReference>
<evidence type="ECO:0000313" key="2">
    <source>
        <dbReference type="Proteomes" id="UP000464330"/>
    </source>
</evidence>
<reference evidence="1 2" key="1">
    <citation type="journal article" date="2020" name="Int. J. Med. Microbiol.">
        <title>Discovery of Paenibacillus larvae ERIC V: Phenotypic and genomic comparison to genotypes ERIC I-IV reveal different inventories of virulence factors which correlate with epidemiological prevalences of American Foulbrood.</title>
        <authorList>
            <person name="Beims H."/>
            <person name="Bunk B."/>
            <person name="Erler S."/>
            <person name="Mohr K.I."/>
            <person name="Sproer C."/>
            <person name="Pradella S."/>
            <person name="Gunther G."/>
            <person name="Rohde M."/>
            <person name="von der Ohe W."/>
            <person name="Steinert M."/>
        </authorList>
    </citation>
    <scope>NUCLEOTIDE SEQUENCE [LARGE SCALE GENOMIC DNA]</scope>
    <source>
        <strain evidence="1">Eric_V</strain>
        <plasmid evidence="1">unnamed1</plasmid>
    </source>
</reference>
<proteinExistence type="predicted"/>
<protein>
    <submittedName>
        <fullName evidence="1">Uncharacterized protein</fullName>
    </submittedName>
</protein>
<sequence>MAKKENKNDSLQLITFNIDKDKDKDLVEMLDDAPKTWIIKRALRMYKKLEDSMWDRLVEEEISNKKNKKDDDGDDVELKF</sequence>
<geneLocation type="plasmid" evidence="1 2">
    <name>unnamed1</name>
</geneLocation>
<name>A0A6C0QZ70_9BACL</name>
<organism evidence="1 2">
    <name type="scientific">Paenibacillus larvae subsp. larvae</name>
    <dbReference type="NCBI Taxonomy" id="147375"/>
    <lineage>
        <taxon>Bacteria</taxon>
        <taxon>Bacillati</taxon>
        <taxon>Bacillota</taxon>
        <taxon>Bacilli</taxon>
        <taxon>Bacillales</taxon>
        <taxon>Paenibacillaceae</taxon>
        <taxon>Paenibacillus</taxon>
    </lineage>
</organism>